<feature type="non-terminal residue" evidence="1">
    <location>
        <position position="1"/>
    </location>
</feature>
<dbReference type="EMBL" id="BARS01032816">
    <property type="protein sequence ID" value="GAG18797.1"/>
    <property type="molecule type" value="Genomic_DNA"/>
</dbReference>
<proteinExistence type="predicted"/>
<dbReference type="AlphaFoldDB" id="X0W677"/>
<accession>X0W677</accession>
<evidence type="ECO:0000313" key="1">
    <source>
        <dbReference type="EMBL" id="GAG18797.1"/>
    </source>
</evidence>
<comment type="caution">
    <text evidence="1">The sequence shown here is derived from an EMBL/GenBank/DDBJ whole genome shotgun (WGS) entry which is preliminary data.</text>
</comment>
<sequence length="60" mass="7027">KIIKEKPDVKTISFFLKLQKKKKTSSNNTAPIIKLRKIGFKEKKYKSEFLNSFISINLPE</sequence>
<protein>
    <submittedName>
        <fullName evidence="1">Uncharacterized protein</fullName>
    </submittedName>
</protein>
<name>X0W677_9ZZZZ</name>
<gene>
    <name evidence="1" type="ORF">S01H1_50894</name>
</gene>
<reference evidence="1" key="1">
    <citation type="journal article" date="2014" name="Front. Microbiol.">
        <title>High frequency of phylogenetically diverse reductive dehalogenase-homologous genes in deep subseafloor sedimentary metagenomes.</title>
        <authorList>
            <person name="Kawai M."/>
            <person name="Futagami T."/>
            <person name="Toyoda A."/>
            <person name="Takaki Y."/>
            <person name="Nishi S."/>
            <person name="Hori S."/>
            <person name="Arai W."/>
            <person name="Tsubouchi T."/>
            <person name="Morono Y."/>
            <person name="Uchiyama I."/>
            <person name="Ito T."/>
            <person name="Fujiyama A."/>
            <person name="Inagaki F."/>
            <person name="Takami H."/>
        </authorList>
    </citation>
    <scope>NUCLEOTIDE SEQUENCE</scope>
    <source>
        <strain evidence="1">Expedition CK06-06</strain>
    </source>
</reference>
<organism evidence="1">
    <name type="scientific">marine sediment metagenome</name>
    <dbReference type="NCBI Taxonomy" id="412755"/>
    <lineage>
        <taxon>unclassified sequences</taxon>
        <taxon>metagenomes</taxon>
        <taxon>ecological metagenomes</taxon>
    </lineage>
</organism>